<dbReference type="OrthoDB" id="8478320at2"/>
<evidence type="ECO:0000313" key="5">
    <source>
        <dbReference type="Proteomes" id="UP000321129"/>
    </source>
</evidence>
<keyword evidence="5" id="KW-1185">Reference proteome</keyword>
<organism evidence="4 5">
    <name type="scientific">Flavisphingopyxis soli</name>
    <dbReference type="NCBI Taxonomy" id="2601267"/>
    <lineage>
        <taxon>Bacteria</taxon>
        <taxon>Pseudomonadati</taxon>
        <taxon>Pseudomonadota</taxon>
        <taxon>Alphaproteobacteria</taxon>
        <taxon>Sphingomonadales</taxon>
        <taxon>Sphingopyxidaceae</taxon>
        <taxon>Flavisphingopyxis</taxon>
    </lineage>
</organism>
<evidence type="ECO:0000256" key="1">
    <source>
        <dbReference type="ARBA" id="ARBA00005791"/>
    </source>
</evidence>
<accession>A0A5C6U7I8</accession>
<feature type="chain" id="PRO_5022968502" evidence="2">
    <location>
        <begin position="20"/>
        <end position="251"/>
    </location>
</feature>
<dbReference type="SUPFAM" id="SSF52833">
    <property type="entry name" value="Thioredoxin-like"/>
    <property type="match status" value="1"/>
</dbReference>
<name>A0A5C6U7I8_9SPHN</name>
<comment type="similarity">
    <text evidence="1">Belongs to the thioredoxin family. DsbA subfamily.</text>
</comment>
<dbReference type="PANTHER" id="PTHR13887">
    <property type="entry name" value="GLUTATHIONE S-TRANSFERASE KAPPA"/>
    <property type="match status" value="1"/>
</dbReference>
<dbReference type="Gene3D" id="3.40.30.10">
    <property type="entry name" value="Glutaredoxin"/>
    <property type="match status" value="1"/>
</dbReference>
<evidence type="ECO:0000313" key="4">
    <source>
        <dbReference type="EMBL" id="TXC68380.1"/>
    </source>
</evidence>
<dbReference type="PANTHER" id="PTHR13887:SF56">
    <property type="entry name" value="THIOREDOXIN-LIKE REDUCTASE RV2466C"/>
    <property type="match status" value="1"/>
</dbReference>
<dbReference type="EMBL" id="VOPY01000003">
    <property type="protein sequence ID" value="TXC68380.1"/>
    <property type="molecule type" value="Genomic_DNA"/>
</dbReference>
<protein>
    <submittedName>
        <fullName evidence="4">Protein-disulfide isomerase</fullName>
    </submittedName>
</protein>
<keyword evidence="2" id="KW-0732">Signal</keyword>
<comment type="caution">
    <text evidence="4">The sequence shown here is derived from an EMBL/GenBank/DDBJ whole genome shotgun (WGS) entry which is preliminary data.</text>
</comment>
<dbReference type="AlphaFoldDB" id="A0A5C6U7I8"/>
<gene>
    <name evidence="4" type="ORF">FSZ31_11980</name>
</gene>
<evidence type="ECO:0000256" key="2">
    <source>
        <dbReference type="SAM" id="SignalP"/>
    </source>
</evidence>
<keyword evidence="4" id="KW-0413">Isomerase</keyword>
<dbReference type="RefSeq" id="WP_147123616.1">
    <property type="nucleotide sequence ID" value="NZ_VOPY01000003.1"/>
</dbReference>
<dbReference type="Pfam" id="PF13462">
    <property type="entry name" value="Thioredoxin_4"/>
    <property type="match status" value="1"/>
</dbReference>
<dbReference type="GO" id="GO:0016853">
    <property type="term" value="F:isomerase activity"/>
    <property type="evidence" value="ECO:0007669"/>
    <property type="project" value="UniProtKB-KW"/>
</dbReference>
<sequence>MRNLSTLTLIALGSALALGACGKSDTVGNETQQDAVAKVAAPQGQKWSDVITATADGGFVMGNPDAKIKLVEYGSLTCSHCAEFAQEAEPKIVDEFVDSGQVAYEFSNFMRNQLDTLAAAAMQCAGKDRYYPLMHNIYVSQEELFKGAENLGKAAQAMQSQPDNKKFITYAKGIGLYDFFKARGLSEQQLDQCYGDPANVLSVQSRSDAAGKQFDIQGTPTFVLNGEAFSLVQGVDPVVTVSEKLRAAGAR</sequence>
<dbReference type="PROSITE" id="PS51257">
    <property type="entry name" value="PROKAR_LIPOPROTEIN"/>
    <property type="match status" value="1"/>
</dbReference>
<dbReference type="InterPro" id="IPR012336">
    <property type="entry name" value="Thioredoxin-like_fold"/>
</dbReference>
<reference evidence="4 5" key="1">
    <citation type="submission" date="2019-08" db="EMBL/GenBank/DDBJ databases">
        <title>Sphingorhabdus soil sp. nov., isolated from arctic soil.</title>
        <authorList>
            <person name="Liu Y."/>
        </authorList>
    </citation>
    <scope>NUCLEOTIDE SEQUENCE [LARGE SCALE GENOMIC DNA]</scope>
    <source>
        <strain evidence="4 5">D-2Q-5-6</strain>
    </source>
</reference>
<dbReference type="Proteomes" id="UP000321129">
    <property type="component" value="Unassembled WGS sequence"/>
</dbReference>
<proteinExistence type="inferred from homology"/>
<feature type="domain" description="Thioredoxin-like fold" evidence="3">
    <location>
        <begin position="56"/>
        <end position="230"/>
    </location>
</feature>
<dbReference type="Gene3D" id="1.10.40.110">
    <property type="match status" value="1"/>
</dbReference>
<evidence type="ECO:0000259" key="3">
    <source>
        <dbReference type="Pfam" id="PF13462"/>
    </source>
</evidence>
<dbReference type="InterPro" id="IPR036249">
    <property type="entry name" value="Thioredoxin-like_sf"/>
</dbReference>
<feature type="signal peptide" evidence="2">
    <location>
        <begin position="1"/>
        <end position="19"/>
    </location>
</feature>